<dbReference type="Ensembl" id="ENSAMXT00005054358.1">
    <property type="protein sequence ID" value="ENSAMXP00005050155.1"/>
    <property type="gene ID" value="ENSAMXG00005022782.1"/>
</dbReference>
<evidence type="ECO:0000256" key="22">
    <source>
        <dbReference type="ARBA" id="ARBA00093383"/>
    </source>
</evidence>
<evidence type="ECO:0000259" key="27">
    <source>
        <dbReference type="PROSITE" id="PS01180"/>
    </source>
</evidence>
<evidence type="ECO:0000256" key="13">
    <source>
        <dbReference type="ARBA" id="ARBA00022801"/>
    </source>
</evidence>
<dbReference type="GO" id="GO:0031638">
    <property type="term" value="P:zymogen activation"/>
    <property type="evidence" value="ECO:0007669"/>
    <property type="project" value="TreeGrafter"/>
</dbReference>
<evidence type="ECO:0000256" key="14">
    <source>
        <dbReference type="ARBA" id="ARBA00022813"/>
    </source>
</evidence>
<evidence type="ECO:0000256" key="2">
    <source>
        <dbReference type="ARBA" id="ARBA00004241"/>
    </source>
</evidence>
<dbReference type="InterPro" id="IPR018097">
    <property type="entry name" value="EGF_Ca-bd_CS"/>
</dbReference>
<evidence type="ECO:0000256" key="18">
    <source>
        <dbReference type="ARBA" id="ARBA00023157"/>
    </source>
</evidence>
<dbReference type="CDD" id="cd00054">
    <property type="entry name" value="EGF_CA"/>
    <property type="match status" value="1"/>
</dbReference>
<feature type="domain" description="Sushi" evidence="29">
    <location>
        <begin position="199"/>
        <end position="267"/>
    </location>
</feature>
<keyword evidence="9 26" id="KW-0768">Sushi</keyword>
<dbReference type="Gene3D" id="2.10.25.10">
    <property type="entry name" value="Laminin"/>
    <property type="match status" value="1"/>
</dbReference>
<dbReference type="SUPFAM" id="SSF57535">
    <property type="entry name" value="Complement control module/SCR domain"/>
    <property type="match status" value="1"/>
</dbReference>
<reference evidence="30" key="1">
    <citation type="submission" date="2025-08" db="UniProtKB">
        <authorList>
            <consortium name="Ensembl"/>
        </authorList>
    </citation>
    <scope>IDENTIFICATION</scope>
</reference>
<feature type="binding site" evidence="25">
    <location>
        <position position="116"/>
    </location>
    <ligand>
        <name>Ca(2+)</name>
        <dbReference type="ChEBI" id="CHEBI:29108"/>
        <label>3</label>
    </ligand>
</feature>
<evidence type="ECO:0000256" key="8">
    <source>
        <dbReference type="ARBA" id="ARBA00022588"/>
    </source>
</evidence>
<proteinExistence type="inferred from homology"/>
<comment type="function">
    <text evidence="22">Serine protease component of the complement C1 complex, a multiprotein complex that initiates the classical pathway of the complement system, a cascade of proteins that leads to phagocytosis and breakdown of pathogens and signaling that strengthens the adaptive immune system. C1R catalyzes the first enzymatic step in the classical complement pathway: it is activated by the C1Q subcomplex of the C1 complex, which associates with IgG or IgM immunoglobulins complexed with antigens to form antigen-antibody complexes on the surface of pathogens. Immunoglobulin-binding promotes the autocatalytic cleavage and activation of C1R. Activated C1R then cleaves and activates C1S, the second protease of the classical complement pathway. It is unclear if C1R activates C1S within single, strained C1 complexes or between neighboring C1 complexes on surfaces.</text>
</comment>
<dbReference type="PROSITE" id="PS01186">
    <property type="entry name" value="EGF_2"/>
    <property type="match status" value="1"/>
</dbReference>
<dbReference type="InterPro" id="IPR000742">
    <property type="entry name" value="EGF"/>
</dbReference>
<keyword evidence="20" id="KW-0379">Hydroxylation</keyword>
<dbReference type="Pfam" id="PF14670">
    <property type="entry name" value="FXa_inhibition"/>
    <property type="match status" value="1"/>
</dbReference>
<keyword evidence="5" id="KW-0964">Secreted</keyword>
<dbReference type="GO" id="GO:0009986">
    <property type="term" value="C:cell surface"/>
    <property type="evidence" value="ECO:0007669"/>
    <property type="project" value="UniProtKB-SubCell"/>
</dbReference>
<feature type="disulfide bond" description="Interchain (between heavy and light chains)" evidence="24">
    <location>
        <begin position="269"/>
        <end position="393"/>
    </location>
</feature>
<dbReference type="SUPFAM" id="SSF50494">
    <property type="entry name" value="Trypsin-like serine proteases"/>
    <property type="match status" value="1"/>
</dbReference>
<dbReference type="Gene3D" id="2.40.10.10">
    <property type="entry name" value="Trypsin-like serine proteases"/>
    <property type="match status" value="1"/>
</dbReference>
<evidence type="ECO:0000256" key="4">
    <source>
        <dbReference type="ARBA" id="ARBA00011907"/>
    </source>
</evidence>
<evidence type="ECO:0000313" key="31">
    <source>
        <dbReference type="Proteomes" id="UP000694621"/>
    </source>
</evidence>
<dbReference type="FunFam" id="2.10.70.10:FF:000016">
    <property type="entry name" value="Mannan-binding lectin serine protease 1"/>
    <property type="match status" value="1"/>
</dbReference>
<dbReference type="EC" id="3.4.21.41" evidence="4"/>
<keyword evidence="10" id="KW-0645">Protease</keyword>
<keyword evidence="25" id="KW-0106">Calcium</keyword>
<evidence type="ECO:0000256" key="5">
    <source>
        <dbReference type="ARBA" id="ARBA00022525"/>
    </source>
</evidence>
<dbReference type="Pfam" id="PF00089">
    <property type="entry name" value="Trypsin"/>
    <property type="match status" value="1"/>
</dbReference>
<dbReference type="Gene3D" id="2.60.120.290">
    <property type="entry name" value="Spermadhesin, CUB domain"/>
    <property type="match status" value="1"/>
</dbReference>
<keyword evidence="18 24" id="KW-1015">Disulfide bond</keyword>
<feature type="domain" description="CUB" evidence="27">
    <location>
        <begin position="12"/>
        <end position="135"/>
    </location>
</feature>
<evidence type="ECO:0000256" key="21">
    <source>
        <dbReference type="ARBA" id="ARBA00024195"/>
    </source>
</evidence>
<dbReference type="GO" id="GO:0045087">
    <property type="term" value="P:innate immune response"/>
    <property type="evidence" value="ECO:0007669"/>
    <property type="project" value="UniProtKB-KW"/>
</dbReference>
<keyword evidence="12" id="KW-0677">Repeat</keyword>
<dbReference type="GO" id="GO:0072562">
    <property type="term" value="C:blood microparticle"/>
    <property type="evidence" value="ECO:0007669"/>
    <property type="project" value="TreeGrafter"/>
</dbReference>
<keyword evidence="19" id="KW-0325">Glycoprotein</keyword>
<dbReference type="FunFam" id="2.40.10.10:FF:000002">
    <property type="entry name" value="Transmembrane protease serine"/>
    <property type="match status" value="1"/>
</dbReference>
<dbReference type="InterPro" id="IPR001314">
    <property type="entry name" value="Peptidase_S1A"/>
</dbReference>
<evidence type="ECO:0000259" key="29">
    <source>
        <dbReference type="PROSITE" id="PS50923"/>
    </source>
</evidence>
<protein>
    <recommendedName>
        <fullName evidence="4">complement subcomponent C1r</fullName>
        <ecNumber evidence="4">3.4.21.41</ecNumber>
    </recommendedName>
</protein>
<keyword evidence="13" id="KW-0378">Hydrolase</keyword>
<evidence type="ECO:0000256" key="23">
    <source>
        <dbReference type="ARBA" id="ARBA00093536"/>
    </source>
</evidence>
<dbReference type="PIRSF" id="PIRSF001155">
    <property type="entry name" value="C1r_C1s_MASP"/>
    <property type="match status" value="1"/>
</dbReference>
<keyword evidence="7" id="KW-0597">Phosphoprotein</keyword>
<feature type="domain" description="Peptidase S1" evidence="28">
    <location>
        <begin position="282"/>
        <end position="521"/>
    </location>
</feature>
<name>A0A8B9LC49_ASTMX</name>
<dbReference type="PRINTS" id="PR00722">
    <property type="entry name" value="CHYMOTRYPSIN"/>
</dbReference>
<dbReference type="PANTHER" id="PTHR24255">
    <property type="entry name" value="COMPLEMENT COMPONENT 1, S SUBCOMPONENT-RELATED"/>
    <property type="match status" value="1"/>
</dbReference>
<feature type="disulfide bond" evidence="24">
    <location>
        <begin position="153"/>
        <end position="181"/>
    </location>
</feature>
<evidence type="ECO:0000256" key="20">
    <source>
        <dbReference type="ARBA" id="ARBA00023278"/>
    </source>
</evidence>
<dbReference type="FunFam" id="2.40.10.10:FF:000068">
    <property type="entry name" value="transmembrane protease serine 2"/>
    <property type="match status" value="1"/>
</dbReference>
<evidence type="ECO:0000259" key="28">
    <source>
        <dbReference type="PROSITE" id="PS50240"/>
    </source>
</evidence>
<dbReference type="InterPro" id="IPR000436">
    <property type="entry name" value="Sushi_SCR_CCP_dom"/>
</dbReference>
<evidence type="ECO:0000256" key="12">
    <source>
        <dbReference type="ARBA" id="ARBA00022737"/>
    </source>
</evidence>
<dbReference type="GO" id="GO:0005509">
    <property type="term" value="F:calcium ion binding"/>
    <property type="evidence" value="ECO:0007669"/>
    <property type="project" value="InterPro"/>
</dbReference>
<comment type="caution">
    <text evidence="26">Lacks conserved residue(s) required for the propagation of feature annotation.</text>
</comment>
<dbReference type="InterPro" id="IPR035914">
    <property type="entry name" value="Sperma_CUB_dom_sf"/>
</dbReference>
<comment type="catalytic activity">
    <reaction evidence="1">
        <text>Selective cleavage of Lys(or Arg)-|-Ile bond in complement subcomponent C1s to form the active form of C1s (EC 3.4.21.42).</text>
        <dbReference type="EC" id="3.4.21.41"/>
    </reaction>
</comment>
<feature type="disulfide bond" evidence="24">
    <location>
        <begin position="69"/>
        <end position="87"/>
    </location>
</feature>
<dbReference type="SMART" id="SM00179">
    <property type="entry name" value="EGF_CA"/>
    <property type="match status" value="1"/>
</dbReference>
<evidence type="ECO:0000256" key="26">
    <source>
        <dbReference type="PROSITE-ProRule" id="PRU00302"/>
    </source>
</evidence>
<dbReference type="SUPFAM" id="SSF57196">
    <property type="entry name" value="EGF/Laminin"/>
    <property type="match status" value="1"/>
</dbReference>
<dbReference type="InterPro" id="IPR000859">
    <property type="entry name" value="CUB_dom"/>
</dbReference>
<evidence type="ECO:0000256" key="16">
    <source>
        <dbReference type="ARBA" id="ARBA00022859"/>
    </source>
</evidence>
<organism evidence="30 31">
    <name type="scientific">Astyanax mexicanus</name>
    <name type="common">Blind cave fish</name>
    <name type="synonym">Astyanax fasciatus mexicanus</name>
    <dbReference type="NCBI Taxonomy" id="7994"/>
    <lineage>
        <taxon>Eukaryota</taxon>
        <taxon>Metazoa</taxon>
        <taxon>Chordata</taxon>
        <taxon>Craniata</taxon>
        <taxon>Vertebrata</taxon>
        <taxon>Euteleostomi</taxon>
        <taxon>Actinopterygii</taxon>
        <taxon>Neopterygii</taxon>
        <taxon>Teleostei</taxon>
        <taxon>Ostariophysi</taxon>
        <taxon>Characiformes</taxon>
        <taxon>Characoidei</taxon>
        <taxon>Acestrorhamphidae</taxon>
        <taxon>Acestrorhamphinae</taxon>
        <taxon>Astyanax</taxon>
    </lineage>
</organism>
<keyword evidence="17" id="KW-0180">Complement pathway</keyword>
<evidence type="ECO:0000313" key="30">
    <source>
        <dbReference type="Ensembl" id="ENSAMXP00005050155.1"/>
    </source>
</evidence>
<dbReference type="Pfam" id="PF00431">
    <property type="entry name" value="CUB"/>
    <property type="match status" value="1"/>
</dbReference>
<keyword evidence="15" id="KW-0720">Serine protease</keyword>
<dbReference type="CDD" id="cd00041">
    <property type="entry name" value="CUB"/>
    <property type="match status" value="1"/>
</dbReference>
<evidence type="ECO:0000256" key="17">
    <source>
        <dbReference type="ARBA" id="ARBA00022875"/>
    </source>
</evidence>
<dbReference type="CDD" id="cd00190">
    <property type="entry name" value="Tryp_SPc"/>
    <property type="match status" value="1"/>
</dbReference>
<dbReference type="GO" id="GO:0006958">
    <property type="term" value="P:complement activation, classical pathway"/>
    <property type="evidence" value="ECO:0007669"/>
    <property type="project" value="UniProtKB-KW"/>
</dbReference>
<evidence type="ECO:0000256" key="19">
    <source>
        <dbReference type="ARBA" id="ARBA00023180"/>
    </source>
</evidence>
<dbReference type="Proteomes" id="UP000694621">
    <property type="component" value="Unplaced"/>
</dbReference>
<evidence type="ECO:0000256" key="1">
    <source>
        <dbReference type="ARBA" id="ARBA00001057"/>
    </source>
</evidence>
<keyword evidence="11 25" id="KW-0479">Metal-binding</keyword>
<dbReference type="FunFam" id="2.10.25.10:FF:000059">
    <property type="entry name" value="Mannan-binding lectin serine protease 1"/>
    <property type="match status" value="1"/>
</dbReference>
<dbReference type="GO" id="GO:0004252">
    <property type="term" value="F:serine-type endopeptidase activity"/>
    <property type="evidence" value="ECO:0007669"/>
    <property type="project" value="UniProtKB-EC"/>
</dbReference>
<dbReference type="PROSITE" id="PS01187">
    <property type="entry name" value="EGF_CA"/>
    <property type="match status" value="1"/>
</dbReference>
<evidence type="ECO:0000256" key="11">
    <source>
        <dbReference type="ARBA" id="ARBA00022723"/>
    </source>
</evidence>
<feature type="binding site" evidence="25">
    <location>
        <position position="118"/>
    </location>
    <ligand>
        <name>Ca(2+)</name>
        <dbReference type="ChEBI" id="CHEBI:29108"/>
        <label>3</label>
    </ligand>
</feature>
<feature type="disulfide bond" evidence="24">
    <location>
        <begin position="469"/>
        <end position="497"/>
    </location>
</feature>
<evidence type="ECO:0000256" key="24">
    <source>
        <dbReference type="PIRSR" id="PIRSR001155-2"/>
    </source>
</evidence>
<feature type="binding site" evidence="25">
    <location>
        <position position="64"/>
    </location>
    <ligand>
        <name>Ca(2+)</name>
        <dbReference type="ChEBI" id="CHEBI:29108"/>
        <label>3</label>
    </ligand>
</feature>
<dbReference type="InterPro" id="IPR043504">
    <property type="entry name" value="Peptidase_S1_PA_chymotrypsin"/>
</dbReference>
<dbReference type="FunFam" id="2.60.120.290:FF:000012">
    <property type="entry name" value="mannan-binding lectin serine protease 1 isoform X1"/>
    <property type="match status" value="1"/>
</dbReference>
<dbReference type="Gene3D" id="2.10.70.10">
    <property type="entry name" value="Complement Module, domain 1"/>
    <property type="match status" value="1"/>
</dbReference>
<feature type="disulfide bond" evidence="24">
    <location>
        <begin position="201"/>
        <end position="247"/>
    </location>
</feature>
<dbReference type="InterPro" id="IPR024175">
    <property type="entry name" value="Pept_S1A_C1r/C1S/mannan-bd"/>
</dbReference>
<dbReference type="InterPro" id="IPR035976">
    <property type="entry name" value="Sushi/SCR/CCP_sf"/>
</dbReference>
<feature type="binding site" evidence="25">
    <location>
        <position position="72"/>
    </location>
    <ligand>
        <name>Ca(2+)</name>
        <dbReference type="ChEBI" id="CHEBI:29108"/>
        <label>3</label>
    </ligand>
</feature>
<sequence length="524" mass="58176">FGHGVPFRVCVCVVSVCDCEVLMYGHVQSPLYPKPYPADLQKQWNLEVPHGYRIKLTFSYLDIEHSTNCTSDSLMVLYDRKVLGKFCGQRSTDAHHPGLKSILSPGNRLQLVFVTDSSNPDLQPHLGFSAFYQAIDVDECSSPVSSEDSGPLCSQICLNTLGSYQCACHHGYQLQDDGHTCVCTGVVVGGKVYLTTQVINCGDPRPLLNGGVRFLSGSNNEYRSLIQYHCNEPYYTFKDAHHVNFSCAADCKWRDSDENAVIPPCYPVCGRPTVSLSERERVMGGKVAPAGAFPWQVFLRTRGRSGAIVIGDRWLMTAAHNLERVNFTKENVMVYVGDVLVSEIVKHRPLPVSSLHVHPEYKNNDMCLNFDNDIALIKLSSPITFNSNVMPVCLPPQDTELEHVGWVSGFGLTETYMASNKLLYIKLPIVDQGTCHTFVETERAIHEDIGPLTDNMFCAGLPEGGEDTCIGDTGSAFVTKKNNTYWVAGIVSWGVECAKPGKYGIYTHVSKYTNWIQKTMEENQ</sequence>
<evidence type="ECO:0000256" key="10">
    <source>
        <dbReference type="ARBA" id="ARBA00022670"/>
    </source>
</evidence>
<dbReference type="AlphaFoldDB" id="A0A8B9LC49"/>
<dbReference type="SMART" id="SM00181">
    <property type="entry name" value="EGF"/>
    <property type="match status" value="1"/>
</dbReference>
<dbReference type="PROSITE" id="PS50240">
    <property type="entry name" value="TRYPSIN_DOM"/>
    <property type="match status" value="1"/>
</dbReference>
<feature type="disulfide bond" evidence="24">
    <location>
        <begin position="230"/>
        <end position="265"/>
    </location>
</feature>
<dbReference type="PROSITE" id="PS50923">
    <property type="entry name" value="SUSHI"/>
    <property type="match status" value="1"/>
</dbReference>
<evidence type="ECO:0000256" key="25">
    <source>
        <dbReference type="PIRSR" id="PIRSR001155-4"/>
    </source>
</evidence>
<evidence type="ECO:0000256" key="7">
    <source>
        <dbReference type="ARBA" id="ARBA00022553"/>
    </source>
</evidence>
<evidence type="ECO:0000256" key="6">
    <source>
        <dbReference type="ARBA" id="ARBA00022536"/>
    </source>
</evidence>
<keyword evidence="6" id="KW-0245">EGF-like domain</keyword>
<keyword evidence="16" id="KW-0391">Immunity</keyword>
<dbReference type="InterPro" id="IPR001881">
    <property type="entry name" value="EGF-like_Ca-bd_dom"/>
</dbReference>
<dbReference type="InterPro" id="IPR009003">
    <property type="entry name" value="Peptidase_S1_PA"/>
</dbReference>
<dbReference type="SMART" id="SM00042">
    <property type="entry name" value="CUB"/>
    <property type="match status" value="1"/>
</dbReference>
<dbReference type="InterPro" id="IPR001254">
    <property type="entry name" value="Trypsin_dom"/>
</dbReference>
<comment type="subcellular location">
    <subcellularLocation>
        <location evidence="2">Cell surface</location>
    </subcellularLocation>
    <subcellularLocation>
        <location evidence="3">Secreted</location>
    </subcellularLocation>
</comment>
<dbReference type="PROSITE" id="PS01180">
    <property type="entry name" value="CUB"/>
    <property type="match status" value="1"/>
</dbReference>
<keyword evidence="14" id="KW-0068">Autocatalytic cleavage</keyword>
<evidence type="ECO:0000256" key="15">
    <source>
        <dbReference type="ARBA" id="ARBA00022825"/>
    </source>
</evidence>
<dbReference type="SMART" id="SM00020">
    <property type="entry name" value="Tryp_SPc"/>
    <property type="match status" value="1"/>
</dbReference>
<dbReference type="PANTHER" id="PTHR24255:SF25">
    <property type="entry name" value="COMPLEMENT C1R SUBCOMPONENT"/>
    <property type="match status" value="1"/>
</dbReference>
<accession>A0A8B9LC49</accession>
<evidence type="ECO:0000256" key="9">
    <source>
        <dbReference type="ARBA" id="ARBA00022659"/>
    </source>
</evidence>
<comment type="similarity">
    <text evidence="21">Belongs to the peptidase S1 family. CLIP subfamily.</text>
</comment>
<evidence type="ECO:0000256" key="3">
    <source>
        <dbReference type="ARBA" id="ARBA00004613"/>
    </source>
</evidence>
<dbReference type="SUPFAM" id="SSF49854">
    <property type="entry name" value="Spermadhesin, CUB domain"/>
    <property type="match status" value="1"/>
</dbReference>
<keyword evidence="8" id="KW-0399">Innate immunity</keyword>
<feature type="disulfide bond" evidence="24">
    <location>
        <begin position="435"/>
        <end position="458"/>
    </location>
</feature>
<comment type="subunit">
    <text evidence="23">Core component of the complement C1 complex, a calcium-dependent complex composed of 1 molecule of the C1Q subcomplex, 2 molecules of C1R and 2 molecules of C1S. The C1Q subcomplex is composed 18 subunits: 3 chains of C1QA, C1QB, and C1QC trimerize to form 6 collagen-like triple helices connected to six globular ligand-recognition modules. Within the C1 complex, C1R is a dimer of identical chains, each of which is activated by cleavage into two chains, heavy and light, connected by disulfide bonds.</text>
</comment>